<dbReference type="EMBL" id="AP024145">
    <property type="protein sequence ID" value="BCM82424.1"/>
    <property type="molecule type" value="Genomic_DNA"/>
</dbReference>
<dbReference type="InterPro" id="IPR054209">
    <property type="entry name" value="DUF6916"/>
</dbReference>
<protein>
    <recommendedName>
        <fullName evidence="1">DUF6916 domain-containing protein</fullName>
    </recommendedName>
</protein>
<organism evidence="2 3">
    <name type="scientific">Methylobacterium indicum</name>
    <dbReference type="NCBI Taxonomy" id="1775910"/>
    <lineage>
        <taxon>Bacteria</taxon>
        <taxon>Pseudomonadati</taxon>
        <taxon>Pseudomonadota</taxon>
        <taxon>Alphaproteobacteria</taxon>
        <taxon>Hyphomicrobiales</taxon>
        <taxon>Methylobacteriaceae</taxon>
        <taxon>Methylobacterium</taxon>
    </lineage>
</organism>
<evidence type="ECO:0000313" key="3">
    <source>
        <dbReference type="Proteomes" id="UP000663508"/>
    </source>
</evidence>
<dbReference type="RefSeq" id="WP_207181614.1">
    <property type="nucleotide sequence ID" value="NZ_AP024145.1"/>
</dbReference>
<feature type="domain" description="DUF6916" evidence="1">
    <location>
        <begin position="6"/>
        <end position="104"/>
    </location>
</feature>
<accession>A0A8H8WQC1</accession>
<name>A0A8H8WQC1_9HYPH</name>
<evidence type="ECO:0000259" key="1">
    <source>
        <dbReference type="Pfam" id="PF21880"/>
    </source>
</evidence>
<dbReference type="KEGG" id="mind:mvi_08850"/>
<dbReference type="AlphaFoldDB" id="A0A8H8WQC1"/>
<proteinExistence type="predicted"/>
<dbReference type="Pfam" id="PF21880">
    <property type="entry name" value="DUF6916"/>
    <property type="match status" value="1"/>
</dbReference>
<reference evidence="2" key="1">
    <citation type="submission" date="2020-11" db="EMBL/GenBank/DDBJ databases">
        <title>Complete genome sequence of a novel pathogenic Methylobacterium strain isolated from rice in Vietnam.</title>
        <authorList>
            <person name="Lai K."/>
            <person name="Okazaki S."/>
            <person name="Higashi K."/>
            <person name="Mori H."/>
            <person name="Toyoda A."/>
            <person name="Kurokawa K."/>
        </authorList>
    </citation>
    <scope>NUCLEOTIDE SEQUENCE</scope>
    <source>
        <strain evidence="2">VL1</strain>
    </source>
</reference>
<sequence>MLDTLSAGLFAPALGEAFALHGAEGEVLATTLVRCNERPTATMAGSARTAFSLVFACPAEAAGSFAGGHCLIVHDRLGSIGPLYLERIMPLGLAPNSAAFEAVFN</sequence>
<dbReference type="Proteomes" id="UP000663508">
    <property type="component" value="Chromosome"/>
</dbReference>
<evidence type="ECO:0000313" key="2">
    <source>
        <dbReference type="EMBL" id="BCM82424.1"/>
    </source>
</evidence>
<gene>
    <name evidence="2" type="ORF">mvi_08850</name>
</gene>